<evidence type="ECO:0000256" key="6">
    <source>
        <dbReference type="ARBA" id="ARBA00022989"/>
    </source>
</evidence>
<comment type="similarity">
    <text evidence="2">Belongs to the binding-protein-dependent transport system permease family. FecCD subfamily.</text>
</comment>
<dbReference type="GO" id="GO:0033214">
    <property type="term" value="P:siderophore-iron import into cell"/>
    <property type="evidence" value="ECO:0007669"/>
    <property type="project" value="TreeGrafter"/>
</dbReference>
<evidence type="ECO:0000313" key="9">
    <source>
        <dbReference type="EMBL" id="QDG50837.1"/>
    </source>
</evidence>
<feature type="transmembrane region" description="Helical" evidence="8">
    <location>
        <begin position="113"/>
        <end position="135"/>
    </location>
</feature>
<feature type="transmembrane region" description="Helical" evidence="8">
    <location>
        <begin position="147"/>
        <end position="168"/>
    </location>
</feature>
<dbReference type="FunFam" id="1.10.3470.10:FF:000001">
    <property type="entry name" value="Vitamin B12 ABC transporter permease BtuC"/>
    <property type="match status" value="1"/>
</dbReference>
<dbReference type="Pfam" id="PF01032">
    <property type="entry name" value="FecCD"/>
    <property type="match status" value="1"/>
</dbReference>
<accession>A0A5B8Y4G0</accession>
<feature type="transmembrane region" description="Helical" evidence="8">
    <location>
        <begin position="270"/>
        <end position="298"/>
    </location>
</feature>
<evidence type="ECO:0000256" key="1">
    <source>
        <dbReference type="ARBA" id="ARBA00004651"/>
    </source>
</evidence>
<sequence>MSAGVSNQGARGRRFGVGDAPAAYLLGAGVVAAAILGLVIGAADVTLGQIAAVIGAKLGVTASPGAQVEVIVWSIRLPRVLMGVCVGAGLALCGAALQGMFRNPLADPGLIGVSSGAAAGAATAVVAGWALESLFGWMQLGWIPQSLLLPAAAFVGGLAATLVVYRIATNNGRTSVATMLLAGIAVNAAAGSIIGLLTYAADEAELRSLTLWTLGSLGSADWAQLAVCASCLGVAGWMLVRRADEFDALLLGEHEARDLGVDVAELERRIVVISAVVVGASVAFTGLIGFVGLVAPHIVRLWRGPSHRHVLGLSMLLGALLLVCADTVSRTVVAPAELPIGIVTSLVGAPFFLYLLVRRRSEYYL</sequence>
<proteinExistence type="inferred from homology"/>
<organism evidence="9 10">
    <name type="scientific">Persicimonas caeni</name>
    <dbReference type="NCBI Taxonomy" id="2292766"/>
    <lineage>
        <taxon>Bacteria</taxon>
        <taxon>Deltaproteobacteria</taxon>
        <taxon>Bradymonadales</taxon>
        <taxon>Bradymonadaceae</taxon>
        <taxon>Persicimonas</taxon>
    </lineage>
</organism>
<keyword evidence="6 8" id="KW-1133">Transmembrane helix</keyword>
<feature type="transmembrane region" description="Helical" evidence="8">
    <location>
        <begin position="338"/>
        <end position="357"/>
    </location>
</feature>
<dbReference type="Proteomes" id="UP000315995">
    <property type="component" value="Chromosome"/>
</dbReference>
<protein>
    <submittedName>
        <fullName evidence="9">Iron ABC transporter permease</fullName>
    </submittedName>
</protein>
<dbReference type="Gene3D" id="1.10.3470.10">
    <property type="entry name" value="ABC transporter involved in vitamin B12 uptake, BtuC"/>
    <property type="match status" value="1"/>
</dbReference>
<feature type="transmembrane region" description="Helical" evidence="8">
    <location>
        <begin position="180"/>
        <end position="201"/>
    </location>
</feature>
<dbReference type="CDD" id="cd06550">
    <property type="entry name" value="TM_ABC_iron-siderophores_like"/>
    <property type="match status" value="1"/>
</dbReference>
<gene>
    <name evidence="9" type="ORF">FIV42_08860</name>
</gene>
<feature type="transmembrane region" description="Helical" evidence="8">
    <location>
        <begin position="222"/>
        <end position="240"/>
    </location>
</feature>
<evidence type="ECO:0000256" key="2">
    <source>
        <dbReference type="ARBA" id="ARBA00007935"/>
    </source>
</evidence>
<keyword evidence="5 8" id="KW-0812">Transmembrane</keyword>
<dbReference type="GO" id="GO:0022857">
    <property type="term" value="F:transmembrane transporter activity"/>
    <property type="evidence" value="ECO:0007669"/>
    <property type="project" value="InterPro"/>
</dbReference>
<evidence type="ECO:0000256" key="7">
    <source>
        <dbReference type="ARBA" id="ARBA00023136"/>
    </source>
</evidence>
<dbReference type="PANTHER" id="PTHR30472">
    <property type="entry name" value="FERRIC ENTEROBACTIN TRANSPORT SYSTEM PERMEASE PROTEIN"/>
    <property type="match status" value="1"/>
</dbReference>
<feature type="transmembrane region" description="Helical" evidence="8">
    <location>
        <begin position="310"/>
        <end position="332"/>
    </location>
</feature>
<reference evidence="9 10" key="1">
    <citation type="submission" date="2019-06" db="EMBL/GenBank/DDBJ databases">
        <title>Persicimonas caeni gen. nov., sp. nov., a predatory bacterium isolated from solar saltern.</title>
        <authorList>
            <person name="Wang S."/>
        </authorList>
    </citation>
    <scope>NUCLEOTIDE SEQUENCE [LARGE SCALE GENOMIC DNA]</scope>
    <source>
        <strain evidence="9 10">YN101</strain>
    </source>
</reference>
<dbReference type="GO" id="GO:0005886">
    <property type="term" value="C:plasma membrane"/>
    <property type="evidence" value="ECO:0007669"/>
    <property type="project" value="UniProtKB-SubCell"/>
</dbReference>
<evidence type="ECO:0000256" key="3">
    <source>
        <dbReference type="ARBA" id="ARBA00022448"/>
    </source>
</evidence>
<dbReference type="AlphaFoldDB" id="A0A4Y6PS47"/>
<keyword evidence="3" id="KW-0813">Transport</keyword>
<dbReference type="RefSeq" id="WP_141197329.1">
    <property type="nucleotide sequence ID" value="NZ_CP041186.1"/>
</dbReference>
<keyword evidence="4" id="KW-1003">Cell membrane</keyword>
<dbReference type="EMBL" id="CP041186">
    <property type="protein sequence ID" value="QDG50837.1"/>
    <property type="molecule type" value="Genomic_DNA"/>
</dbReference>
<comment type="subcellular location">
    <subcellularLocation>
        <location evidence="1">Cell membrane</location>
        <topology evidence="1">Multi-pass membrane protein</topology>
    </subcellularLocation>
</comment>
<keyword evidence="7 8" id="KW-0472">Membrane</keyword>
<feature type="transmembrane region" description="Helical" evidence="8">
    <location>
        <begin position="80"/>
        <end position="101"/>
    </location>
</feature>
<feature type="transmembrane region" description="Helical" evidence="8">
    <location>
        <begin position="21"/>
        <end position="43"/>
    </location>
</feature>
<evidence type="ECO:0000256" key="4">
    <source>
        <dbReference type="ARBA" id="ARBA00022475"/>
    </source>
</evidence>
<evidence type="ECO:0000256" key="5">
    <source>
        <dbReference type="ARBA" id="ARBA00022692"/>
    </source>
</evidence>
<dbReference type="InterPro" id="IPR037294">
    <property type="entry name" value="ABC_BtuC-like"/>
</dbReference>
<accession>A0A4Y6PS47</accession>
<dbReference type="PANTHER" id="PTHR30472:SF25">
    <property type="entry name" value="ABC TRANSPORTER PERMEASE PROTEIN MJ0876-RELATED"/>
    <property type="match status" value="1"/>
</dbReference>
<dbReference type="OrthoDB" id="9782305at2"/>
<dbReference type="InterPro" id="IPR000522">
    <property type="entry name" value="ABC_transptr_permease_BtuC"/>
</dbReference>
<dbReference type="SUPFAM" id="SSF81345">
    <property type="entry name" value="ABC transporter involved in vitamin B12 uptake, BtuC"/>
    <property type="match status" value="1"/>
</dbReference>
<evidence type="ECO:0000256" key="8">
    <source>
        <dbReference type="SAM" id="Phobius"/>
    </source>
</evidence>
<keyword evidence="10" id="KW-1185">Reference proteome</keyword>
<evidence type="ECO:0000313" key="10">
    <source>
        <dbReference type="Proteomes" id="UP000315995"/>
    </source>
</evidence>
<name>A0A4Y6PS47_PERCE</name>